<organism evidence="1 2">
    <name type="scientific">Melastoma candidum</name>
    <dbReference type="NCBI Taxonomy" id="119954"/>
    <lineage>
        <taxon>Eukaryota</taxon>
        <taxon>Viridiplantae</taxon>
        <taxon>Streptophyta</taxon>
        <taxon>Embryophyta</taxon>
        <taxon>Tracheophyta</taxon>
        <taxon>Spermatophyta</taxon>
        <taxon>Magnoliopsida</taxon>
        <taxon>eudicotyledons</taxon>
        <taxon>Gunneridae</taxon>
        <taxon>Pentapetalae</taxon>
        <taxon>rosids</taxon>
        <taxon>malvids</taxon>
        <taxon>Myrtales</taxon>
        <taxon>Melastomataceae</taxon>
        <taxon>Melastomatoideae</taxon>
        <taxon>Melastomateae</taxon>
        <taxon>Melastoma</taxon>
    </lineage>
</organism>
<evidence type="ECO:0000313" key="1">
    <source>
        <dbReference type="EMBL" id="KAI4326681.1"/>
    </source>
</evidence>
<reference evidence="2" key="1">
    <citation type="journal article" date="2023" name="Front. Plant Sci.">
        <title>Chromosomal-level genome assembly of Melastoma candidum provides insights into trichome evolution.</title>
        <authorList>
            <person name="Zhong Y."/>
            <person name="Wu W."/>
            <person name="Sun C."/>
            <person name="Zou P."/>
            <person name="Liu Y."/>
            <person name="Dai S."/>
            <person name="Zhou R."/>
        </authorList>
    </citation>
    <scope>NUCLEOTIDE SEQUENCE [LARGE SCALE GENOMIC DNA]</scope>
</reference>
<dbReference type="Proteomes" id="UP001057402">
    <property type="component" value="Chromosome 9"/>
</dbReference>
<keyword evidence="2" id="KW-1185">Reference proteome</keyword>
<accession>A0ACB9MSG3</accession>
<protein>
    <submittedName>
        <fullName evidence="1">Uncharacterized protein</fullName>
    </submittedName>
</protein>
<comment type="caution">
    <text evidence="1">The sequence shown here is derived from an EMBL/GenBank/DDBJ whole genome shotgun (WGS) entry which is preliminary data.</text>
</comment>
<proteinExistence type="predicted"/>
<evidence type="ECO:0000313" key="2">
    <source>
        <dbReference type="Proteomes" id="UP001057402"/>
    </source>
</evidence>
<sequence>MVVIVSVILLLRFALVYASTYCYDSGNFTSSDGYGKNRDSLLSSLPSSVSSNGGFYATTLGTAPDTVYVLSMCRGDVSPALCSSCISTATKDMTQSCPYNKAVFSWGIGDPPCYVRYSDQPIYGVLQTQPTFIFYNSGNISMDSNELSNIWGNFSVSLALNASNSSSKLKFSTGQLTLPNNKTIYGMSQCTPDLSPDGCVSCLYEGIGNFSSCCSGHQGGVVYKPSCIFRTESYYFLYDNSSGPPPASPPINTTRTGGKGKVSTGVLTAIIAPSAIILVLFLLGCIYLRRRTNRRHNSLEEQTGYDFTTMESLQFDLATIQLATDNFSRDNLLGRGGFGEVYKARLPNGSDIAVKRLSQSSMQGSQEFKNEVMLVAKLQHRNLVRLLGFCFEAGEKLLVYEYVPNKSLDYFLFDPEKRRLLDWPARLQIILGTARGVLYLHEDSRLRIIHRDLKASNILLTAEMNPKISDFGMARIFGGDQTQANTAIIVGTYGYMPPEYAMHGRFSGKSDVYSYGVVLLEIITGKRNNANFQEEGTDNLPSYAWKHWTNDTPFNIVDPILGDGYSLDEVLRCLHISLLCVQEDPADRPTMKDINIMLSSYTVKLPVPHEPAFFLRTRTQSIDSRNLESDRSSTMPSSVNEASLTEVYPR</sequence>
<name>A0ACB9MSG3_9MYRT</name>
<gene>
    <name evidence="1" type="ORF">MLD38_031969</name>
</gene>
<dbReference type="EMBL" id="CM042888">
    <property type="protein sequence ID" value="KAI4326681.1"/>
    <property type="molecule type" value="Genomic_DNA"/>
</dbReference>